<evidence type="ECO:0000313" key="3">
    <source>
        <dbReference type="EMBL" id="GGM06462.1"/>
    </source>
</evidence>
<evidence type="ECO:0000259" key="2">
    <source>
        <dbReference type="Pfam" id="PF03795"/>
    </source>
</evidence>
<feature type="domain" description="YCII-related" evidence="2">
    <location>
        <begin position="3"/>
        <end position="88"/>
    </location>
</feature>
<proteinExistence type="inferred from homology"/>
<evidence type="ECO:0000313" key="4">
    <source>
        <dbReference type="Proteomes" id="UP000655208"/>
    </source>
</evidence>
<keyword evidence="4" id="KW-1185">Reference proteome</keyword>
<dbReference type="AlphaFoldDB" id="A0A917T1V8"/>
<dbReference type="InterPro" id="IPR011008">
    <property type="entry name" value="Dimeric_a/b-barrel"/>
</dbReference>
<evidence type="ECO:0000256" key="1">
    <source>
        <dbReference type="ARBA" id="ARBA00007689"/>
    </source>
</evidence>
<gene>
    <name evidence="3" type="ORF">GCM10011594_28180</name>
</gene>
<name>A0A917T1V8_9ACTN</name>
<dbReference type="Pfam" id="PF03795">
    <property type="entry name" value="YCII"/>
    <property type="match status" value="1"/>
</dbReference>
<dbReference type="Gene3D" id="3.30.70.1060">
    <property type="entry name" value="Dimeric alpha+beta barrel"/>
    <property type="match status" value="1"/>
</dbReference>
<dbReference type="InterPro" id="IPR005545">
    <property type="entry name" value="YCII"/>
</dbReference>
<dbReference type="Proteomes" id="UP000655208">
    <property type="component" value="Unassembled WGS sequence"/>
</dbReference>
<accession>A0A917T1V8</accession>
<reference evidence="3" key="1">
    <citation type="journal article" date="2014" name="Int. J. Syst. Evol. Microbiol.">
        <title>Complete genome sequence of Corynebacterium casei LMG S-19264T (=DSM 44701T), isolated from a smear-ripened cheese.</title>
        <authorList>
            <consortium name="US DOE Joint Genome Institute (JGI-PGF)"/>
            <person name="Walter F."/>
            <person name="Albersmeier A."/>
            <person name="Kalinowski J."/>
            <person name="Ruckert C."/>
        </authorList>
    </citation>
    <scope>NUCLEOTIDE SEQUENCE</scope>
    <source>
        <strain evidence="3">CGMCC 4.7308</strain>
    </source>
</reference>
<protein>
    <recommendedName>
        <fullName evidence="2">YCII-related domain-containing protein</fullName>
    </recommendedName>
</protein>
<comment type="similarity">
    <text evidence="1">Belongs to the YciI family.</text>
</comment>
<dbReference type="RefSeq" id="WP_188942524.1">
    <property type="nucleotide sequence ID" value="NZ_BMNA01000005.1"/>
</dbReference>
<dbReference type="SUPFAM" id="SSF54909">
    <property type="entry name" value="Dimeric alpha+beta barrel"/>
    <property type="match status" value="1"/>
</dbReference>
<organism evidence="3 4">
    <name type="scientific">Nakamurella endophytica</name>
    <dbReference type="NCBI Taxonomy" id="1748367"/>
    <lineage>
        <taxon>Bacteria</taxon>
        <taxon>Bacillati</taxon>
        <taxon>Actinomycetota</taxon>
        <taxon>Actinomycetes</taxon>
        <taxon>Nakamurellales</taxon>
        <taxon>Nakamurellaceae</taxon>
        <taxon>Nakamurella</taxon>
    </lineage>
</organism>
<sequence length="97" mass="10500">MPLFAVLYTYGEHTDQLRDEHRPAHRAFLRDLADPAGTVVMLSTGPFTDVPGALLVAQGPDAAAVERALDEDPFLHIGAIAERRVHGWSPVSGPWAS</sequence>
<reference evidence="3" key="2">
    <citation type="submission" date="2020-09" db="EMBL/GenBank/DDBJ databases">
        <authorList>
            <person name="Sun Q."/>
            <person name="Zhou Y."/>
        </authorList>
    </citation>
    <scope>NUCLEOTIDE SEQUENCE</scope>
    <source>
        <strain evidence="3">CGMCC 4.7308</strain>
    </source>
</reference>
<comment type="caution">
    <text evidence="3">The sequence shown here is derived from an EMBL/GenBank/DDBJ whole genome shotgun (WGS) entry which is preliminary data.</text>
</comment>
<dbReference type="EMBL" id="BMNA01000005">
    <property type="protein sequence ID" value="GGM06462.1"/>
    <property type="molecule type" value="Genomic_DNA"/>
</dbReference>